<gene>
    <name evidence="3" type="ORF">BT62DRAFT_176800</name>
</gene>
<feature type="compositionally biased region" description="Basic and acidic residues" evidence="2">
    <location>
        <begin position="7"/>
        <end position="25"/>
    </location>
</feature>
<keyword evidence="4" id="KW-1185">Reference proteome</keyword>
<feature type="region of interest" description="Disordered" evidence="2">
    <location>
        <begin position="341"/>
        <end position="495"/>
    </location>
</feature>
<evidence type="ECO:0008006" key="5">
    <source>
        <dbReference type="Google" id="ProtNLM"/>
    </source>
</evidence>
<evidence type="ECO:0000313" key="3">
    <source>
        <dbReference type="EMBL" id="KAG7445738.1"/>
    </source>
</evidence>
<protein>
    <recommendedName>
        <fullName evidence="5">Nucleoprotein TPR/MLP1 domain-containing protein</fullName>
    </recommendedName>
</protein>
<comment type="caution">
    <text evidence="3">The sequence shown here is derived from an EMBL/GenBank/DDBJ whole genome shotgun (WGS) entry which is preliminary data.</text>
</comment>
<feature type="compositionally biased region" description="Low complexity" evidence="2">
    <location>
        <begin position="76"/>
        <end position="91"/>
    </location>
</feature>
<feature type="region of interest" description="Disordered" evidence="2">
    <location>
        <begin position="73"/>
        <end position="98"/>
    </location>
</feature>
<dbReference type="RefSeq" id="XP_043039238.1">
    <property type="nucleotide sequence ID" value="XM_043179934.1"/>
</dbReference>
<dbReference type="AlphaFoldDB" id="A0A9P7VQT8"/>
<feature type="compositionally biased region" description="Low complexity" evidence="2">
    <location>
        <begin position="362"/>
        <end position="376"/>
    </location>
</feature>
<dbReference type="EMBL" id="MU250536">
    <property type="protein sequence ID" value="KAG7445738.1"/>
    <property type="molecule type" value="Genomic_DNA"/>
</dbReference>
<feature type="coiled-coil region" evidence="1">
    <location>
        <begin position="102"/>
        <end position="183"/>
    </location>
</feature>
<feature type="region of interest" description="Disordered" evidence="2">
    <location>
        <begin position="1"/>
        <end position="25"/>
    </location>
</feature>
<proteinExistence type="predicted"/>
<keyword evidence="1" id="KW-0175">Coiled coil</keyword>
<accession>A0A9P7VQT8</accession>
<feature type="compositionally biased region" description="Low complexity" evidence="2">
    <location>
        <begin position="426"/>
        <end position="439"/>
    </location>
</feature>
<evidence type="ECO:0000256" key="1">
    <source>
        <dbReference type="SAM" id="Coils"/>
    </source>
</evidence>
<evidence type="ECO:0000256" key="2">
    <source>
        <dbReference type="SAM" id="MobiDB-lite"/>
    </source>
</evidence>
<name>A0A9P7VQT8_9AGAR</name>
<dbReference type="GeneID" id="66102230"/>
<reference evidence="3" key="1">
    <citation type="submission" date="2020-11" db="EMBL/GenBank/DDBJ databases">
        <title>Adaptations for nitrogen fixation in a non-lichenized fungal sporocarp promotes dispersal by wood-feeding termites.</title>
        <authorList>
            <consortium name="DOE Joint Genome Institute"/>
            <person name="Koch R.A."/>
            <person name="Yoon G."/>
            <person name="Arayal U."/>
            <person name="Lail K."/>
            <person name="Amirebrahimi M."/>
            <person name="Labutti K."/>
            <person name="Lipzen A."/>
            <person name="Riley R."/>
            <person name="Barry K."/>
            <person name="Henrissat B."/>
            <person name="Grigoriev I.V."/>
            <person name="Herr J.R."/>
            <person name="Aime M.C."/>
        </authorList>
    </citation>
    <scope>NUCLEOTIDE SEQUENCE</scope>
    <source>
        <strain evidence="3">MCA 3950</strain>
    </source>
</reference>
<feature type="compositionally biased region" description="Polar residues" evidence="2">
    <location>
        <begin position="348"/>
        <end position="358"/>
    </location>
</feature>
<organism evidence="3 4">
    <name type="scientific">Guyanagaster necrorhizus</name>
    <dbReference type="NCBI Taxonomy" id="856835"/>
    <lineage>
        <taxon>Eukaryota</taxon>
        <taxon>Fungi</taxon>
        <taxon>Dikarya</taxon>
        <taxon>Basidiomycota</taxon>
        <taxon>Agaricomycotina</taxon>
        <taxon>Agaricomycetes</taxon>
        <taxon>Agaricomycetidae</taxon>
        <taxon>Agaricales</taxon>
        <taxon>Marasmiineae</taxon>
        <taxon>Physalacriaceae</taxon>
        <taxon>Guyanagaster</taxon>
    </lineage>
</organism>
<feature type="compositionally biased region" description="Polar residues" evidence="2">
    <location>
        <begin position="388"/>
        <end position="397"/>
    </location>
</feature>
<dbReference type="Proteomes" id="UP000812287">
    <property type="component" value="Unassembled WGS sequence"/>
</dbReference>
<sequence>MQTLQDENAKLKEKSAVLKTERDKLEERGQKLENNFKRFKGNMDRLKTERVQLIEENNTLTSKIEALEAEKTSLLSDKATSAQSTSDAAQQPLEETSTTIQLTKEKEQLISERDALLNLKKENEELKAERDKLLTEKAAVGSTSTSLADGTIEEARRTWDSEKAELVKAREDALAKAKVAEDNYETVNGKLDPMKLALEQMKNRLATVHKGRQEDKAKAKSEQEAAIAAALEKQKAELQSTTTSMPADYAEKHAEELKALETRLAAKHEEELKAAVEAAKAEAAPSQHQLDAAVERGRMEVQKKLVLKDGQLIRSQSKLKDVETQIKLFESQVRQWHQQGFIPEKDFSSITQPRTSTVPAGALAASSSQPSTSTAPKPTPPTGPAVTSTASTSQTKPLPNKAPSGQPHRGRGGAPPRGTERGRGGLAARGRLAPAVAAAQGPSLSVLGAAAKRQREETANTSEDSLAKRLKTGDSQGSGPAAAKPVTIKRPPPPL</sequence>
<evidence type="ECO:0000313" key="4">
    <source>
        <dbReference type="Proteomes" id="UP000812287"/>
    </source>
</evidence>
<dbReference type="OrthoDB" id="3068098at2759"/>